<dbReference type="RefSeq" id="WP_028382980.1">
    <property type="nucleotide sequence ID" value="NZ_CAAAJG010000025.1"/>
</dbReference>
<dbReference type="NCBIfam" id="TIGR00180">
    <property type="entry name" value="parB_part"/>
    <property type="match status" value="1"/>
</dbReference>
<dbReference type="InterPro" id="IPR050336">
    <property type="entry name" value="Chromosome_partition/occlusion"/>
</dbReference>
<dbReference type="PANTHER" id="PTHR33375:SF1">
    <property type="entry name" value="CHROMOSOME-PARTITIONING PROTEIN PARB-RELATED"/>
    <property type="match status" value="1"/>
</dbReference>
<dbReference type="InterPro" id="IPR036086">
    <property type="entry name" value="ParB/Sulfiredoxin_sf"/>
</dbReference>
<accession>A0A378JYN9</accession>
<dbReference type="InterPro" id="IPR004437">
    <property type="entry name" value="ParB/RepB/Spo0J"/>
</dbReference>
<gene>
    <name evidence="4" type="primary">spo0J_2</name>
    <name evidence="3" type="synonym">parB_4</name>
    <name evidence="3" type="ORF">Lmor_2360</name>
    <name evidence="4" type="ORF">NCTC12239_01450</name>
</gene>
<dbReference type="Gene3D" id="1.10.10.2830">
    <property type="match status" value="1"/>
</dbReference>
<dbReference type="GO" id="GO:0003677">
    <property type="term" value="F:DNA binding"/>
    <property type="evidence" value="ECO:0007669"/>
    <property type="project" value="InterPro"/>
</dbReference>
<dbReference type="GO" id="GO:0045881">
    <property type="term" value="P:positive regulation of sporulation resulting in formation of a cellular spore"/>
    <property type="evidence" value="ECO:0007669"/>
    <property type="project" value="TreeGrafter"/>
</dbReference>
<dbReference type="CDD" id="cd16405">
    <property type="entry name" value="RepB_like_N"/>
    <property type="match status" value="1"/>
</dbReference>
<dbReference type="InterPro" id="IPR037972">
    <property type="entry name" value="RepB_N"/>
</dbReference>
<evidence type="ECO:0000313" key="6">
    <source>
        <dbReference type="Proteomes" id="UP000254040"/>
    </source>
</evidence>
<dbReference type="STRING" id="39962.Lmor_2360"/>
<evidence type="ECO:0000256" key="1">
    <source>
        <dbReference type="ARBA" id="ARBA00006295"/>
    </source>
</evidence>
<dbReference type="Pfam" id="PF02195">
    <property type="entry name" value="ParB_N"/>
    <property type="match status" value="1"/>
</dbReference>
<dbReference type="PANTHER" id="PTHR33375">
    <property type="entry name" value="CHROMOSOME-PARTITIONING PROTEIN PARB-RELATED"/>
    <property type="match status" value="1"/>
</dbReference>
<sequence length="302" mass="34052">MQNFCLSDAILERFKAVEQDMGYSEHIVQLDCNTIDTWEYRERSSYELGSIDSLALSIKQAGQCQPIIVVRASEIFRPKDNPLAQYVVIAGYRRWMACKTHHLEVQAVIRNLSFEQAITVLVADSEKESVSEYSKGMLYHTLLGSEKISPDQLCHRLNISPQQLENYLAFAQVPDELWSSVGDMSKVSARTAATIKSLSERGTIYRDALLSIAKKIGQGFGEKRIKRAVETSINQQLKSKTAENPSDHQIEFNGKVLMNLHQGRIKLDKSLVNHGNFKELVGTLEKSITDFANNYFKGNCKG</sequence>
<keyword evidence="5" id="KW-1185">Reference proteome</keyword>
<protein>
    <submittedName>
        <fullName evidence="4">Chromosome partitioning protein ParB</fullName>
    </submittedName>
</protein>
<evidence type="ECO:0000313" key="4">
    <source>
        <dbReference type="EMBL" id="STX62518.1"/>
    </source>
</evidence>
<dbReference type="SMART" id="SM00470">
    <property type="entry name" value="ParB"/>
    <property type="match status" value="1"/>
</dbReference>
<evidence type="ECO:0000313" key="5">
    <source>
        <dbReference type="Proteomes" id="UP000054985"/>
    </source>
</evidence>
<dbReference type="Gene3D" id="3.90.1530.30">
    <property type="match status" value="1"/>
</dbReference>
<dbReference type="EMBL" id="LNYN01000029">
    <property type="protein sequence ID" value="KTD32422.1"/>
    <property type="molecule type" value="Genomic_DNA"/>
</dbReference>
<dbReference type="EMBL" id="UGOG01000001">
    <property type="protein sequence ID" value="STX62518.1"/>
    <property type="molecule type" value="Genomic_DNA"/>
</dbReference>
<dbReference type="Proteomes" id="UP000054985">
    <property type="component" value="Unassembled WGS sequence"/>
</dbReference>
<organism evidence="4 6">
    <name type="scientific">Legionella moravica</name>
    <dbReference type="NCBI Taxonomy" id="39962"/>
    <lineage>
        <taxon>Bacteria</taxon>
        <taxon>Pseudomonadati</taxon>
        <taxon>Pseudomonadota</taxon>
        <taxon>Gammaproteobacteria</taxon>
        <taxon>Legionellales</taxon>
        <taxon>Legionellaceae</taxon>
        <taxon>Legionella</taxon>
    </lineage>
</organism>
<dbReference type="AlphaFoldDB" id="A0A378JYN9"/>
<evidence type="ECO:0000313" key="3">
    <source>
        <dbReference type="EMBL" id="KTD32422.1"/>
    </source>
</evidence>
<dbReference type="GO" id="GO:0005694">
    <property type="term" value="C:chromosome"/>
    <property type="evidence" value="ECO:0007669"/>
    <property type="project" value="TreeGrafter"/>
</dbReference>
<proteinExistence type="inferred from homology"/>
<feature type="domain" description="ParB-like N-terminal" evidence="2">
    <location>
        <begin position="28"/>
        <end position="126"/>
    </location>
</feature>
<dbReference type="SUPFAM" id="SSF110849">
    <property type="entry name" value="ParB/Sulfiredoxin"/>
    <property type="match status" value="1"/>
</dbReference>
<evidence type="ECO:0000259" key="2">
    <source>
        <dbReference type="SMART" id="SM00470"/>
    </source>
</evidence>
<reference evidence="4 6" key="2">
    <citation type="submission" date="2018-06" db="EMBL/GenBank/DDBJ databases">
        <authorList>
            <consortium name="Pathogen Informatics"/>
            <person name="Doyle S."/>
        </authorList>
    </citation>
    <scope>NUCLEOTIDE SEQUENCE [LARGE SCALE GENOMIC DNA]</scope>
    <source>
        <strain evidence="4 6">NCTC12239</strain>
    </source>
</reference>
<name>A0A378JYN9_9GAMM</name>
<comment type="similarity">
    <text evidence="1">Belongs to the ParB family.</text>
</comment>
<reference evidence="3 5" key="1">
    <citation type="submission" date="2015-11" db="EMBL/GenBank/DDBJ databases">
        <title>Genomic analysis of 38 Legionella species identifies large and diverse effector repertoires.</title>
        <authorList>
            <person name="Burstein D."/>
            <person name="Amaro F."/>
            <person name="Zusman T."/>
            <person name="Lifshitz Z."/>
            <person name="Cohen O."/>
            <person name="Gilbert J.A."/>
            <person name="Pupko T."/>
            <person name="Shuman H.A."/>
            <person name="Segal G."/>
        </authorList>
    </citation>
    <scope>NUCLEOTIDE SEQUENCE [LARGE SCALE GENOMIC DNA]</scope>
    <source>
        <strain evidence="3 5">ATCC 43877</strain>
    </source>
</reference>
<dbReference type="GO" id="GO:0007059">
    <property type="term" value="P:chromosome segregation"/>
    <property type="evidence" value="ECO:0007669"/>
    <property type="project" value="TreeGrafter"/>
</dbReference>
<dbReference type="InterPro" id="IPR003115">
    <property type="entry name" value="ParB_N"/>
</dbReference>
<dbReference type="Proteomes" id="UP000254040">
    <property type="component" value="Unassembled WGS sequence"/>
</dbReference>